<dbReference type="SUPFAM" id="SSF53756">
    <property type="entry name" value="UDP-Glycosyltransferase/glycogen phosphorylase"/>
    <property type="match status" value="1"/>
</dbReference>
<dbReference type="STRING" id="617002.SAMN05660653_01258"/>
<dbReference type="AlphaFoldDB" id="A0A1G6C083"/>
<dbReference type="PANTHER" id="PTHR45947:SF3">
    <property type="entry name" value="SULFOQUINOVOSYL TRANSFERASE SQD2"/>
    <property type="match status" value="1"/>
</dbReference>
<dbReference type="GO" id="GO:0016757">
    <property type="term" value="F:glycosyltransferase activity"/>
    <property type="evidence" value="ECO:0007669"/>
    <property type="project" value="TreeGrafter"/>
</dbReference>
<organism evidence="1 2">
    <name type="scientific">Desulfonatronum thiosulfatophilum</name>
    <dbReference type="NCBI Taxonomy" id="617002"/>
    <lineage>
        <taxon>Bacteria</taxon>
        <taxon>Pseudomonadati</taxon>
        <taxon>Thermodesulfobacteriota</taxon>
        <taxon>Desulfovibrionia</taxon>
        <taxon>Desulfovibrionales</taxon>
        <taxon>Desulfonatronaceae</taxon>
        <taxon>Desulfonatronum</taxon>
    </lineage>
</organism>
<accession>A0A1G6C083</accession>
<dbReference type="Gene3D" id="3.40.50.2000">
    <property type="entry name" value="Glycogen Phosphorylase B"/>
    <property type="match status" value="2"/>
</dbReference>
<dbReference type="OrthoDB" id="5490278at2"/>
<dbReference type="PANTHER" id="PTHR45947">
    <property type="entry name" value="SULFOQUINOVOSYL TRANSFERASE SQD2"/>
    <property type="match status" value="1"/>
</dbReference>
<sequence length="381" mass="41606">MKLLLVTTSYPESNEGEAAAGFFVKDFADALHAENNEVEVVAPARNSLYTNESGVGVRRFAVPRLPLSLLRPSSPGHWPAVVRTLAGGYRAVEHSCAEQRPHHILALWALPSGAWAARAGRRLNIPYSTWALGSDIWSLGRIPVIRTILGSVLRGASHSFADGFALALDVERLSGRACGFLPSSRFFPCKARNRWRVQEPCRLAYLGRWHPNKGVDILLDSLNMLEKEAWSRIEGIRICGGGPLREAVHEAGARLAGMGRPVEIGGFLNRDQAVELFEWADYVLLPSRIESIPVVFSDAMAAGCPVVAMPVGDLPRLVQEHEVGILSESVTPQGFAVALERALAMSTDRFRGNIAHVARLFDVRSAAVQFMECLKKPSSGK</sequence>
<evidence type="ECO:0000313" key="2">
    <source>
        <dbReference type="Proteomes" id="UP000198771"/>
    </source>
</evidence>
<proteinExistence type="predicted"/>
<evidence type="ECO:0000313" key="1">
    <source>
        <dbReference type="EMBL" id="SDB26323.1"/>
    </source>
</evidence>
<gene>
    <name evidence="1" type="ORF">SAMN05660653_01258</name>
</gene>
<dbReference type="RefSeq" id="WP_092118780.1">
    <property type="nucleotide sequence ID" value="NZ_FMXO01000006.1"/>
</dbReference>
<dbReference type="InterPro" id="IPR050194">
    <property type="entry name" value="Glycosyltransferase_grp1"/>
</dbReference>
<dbReference type="Proteomes" id="UP000198771">
    <property type="component" value="Unassembled WGS sequence"/>
</dbReference>
<name>A0A1G6C083_9BACT</name>
<protein>
    <submittedName>
        <fullName evidence="1">Glycosyltransferase involved in cell wall bisynthesis</fullName>
    </submittedName>
</protein>
<keyword evidence="1" id="KW-0808">Transferase</keyword>
<reference evidence="1 2" key="1">
    <citation type="submission" date="2016-10" db="EMBL/GenBank/DDBJ databases">
        <authorList>
            <person name="de Groot N.N."/>
        </authorList>
    </citation>
    <scope>NUCLEOTIDE SEQUENCE [LARGE SCALE GENOMIC DNA]</scope>
    <source>
        <strain evidence="1 2">ASO4-2</strain>
    </source>
</reference>
<dbReference type="EMBL" id="FMXO01000006">
    <property type="protein sequence ID" value="SDB26323.1"/>
    <property type="molecule type" value="Genomic_DNA"/>
</dbReference>
<dbReference type="Pfam" id="PF13692">
    <property type="entry name" value="Glyco_trans_1_4"/>
    <property type="match status" value="1"/>
</dbReference>
<keyword evidence="2" id="KW-1185">Reference proteome</keyword>